<dbReference type="GO" id="GO:0016403">
    <property type="term" value="F:dimethylargininase activity"/>
    <property type="evidence" value="ECO:0007669"/>
    <property type="project" value="TreeGrafter"/>
</dbReference>
<evidence type="ECO:0000256" key="2">
    <source>
        <dbReference type="ARBA" id="ARBA00022801"/>
    </source>
</evidence>
<reference evidence="5 6" key="1">
    <citation type="submission" date="2023-05" db="EMBL/GenBank/DDBJ databases">
        <title>Streptantibioticus silvisoli sp. nov., acidotolerant actinomycetes 1 from pine litter.</title>
        <authorList>
            <person name="Swiecimska M."/>
            <person name="Golinska P."/>
            <person name="Sangal V."/>
            <person name="Wachnowicz B."/>
            <person name="Goodfellow M."/>
        </authorList>
    </citation>
    <scope>NUCLEOTIDE SEQUENCE</scope>
    <source>
        <strain evidence="5">SL13</strain>
        <strain evidence="4 6">SL54</strain>
    </source>
</reference>
<dbReference type="Pfam" id="PF19420">
    <property type="entry name" value="DDAH_eukar"/>
    <property type="match status" value="1"/>
</dbReference>
<dbReference type="SUPFAM" id="SSF55909">
    <property type="entry name" value="Pentein"/>
    <property type="match status" value="1"/>
</dbReference>
<dbReference type="Gene3D" id="3.75.10.10">
    <property type="entry name" value="L-arginine/glycine Amidinotransferase, Chain A"/>
    <property type="match status" value="1"/>
</dbReference>
<evidence type="ECO:0000313" key="6">
    <source>
        <dbReference type="Proteomes" id="UP001156398"/>
    </source>
</evidence>
<sequence length="281" mass="31098">MAADVPNNVYMTEMTDEQRAVDRPKAIRQFASFVQELSRDGSLVYSLPSPLPLQDQPYTSNVGIVLPHRPDTAIVANFSTEPRRGEEKVAGPFLEALGYNVVHPPELFEGEADMKFLGGNTYACAYGMRTSHEFADWFAESFEADVIPVEMTDPHLYHLDCVMLPLPGGRIGVCSERLDPVVLKRLEADYDVMDVPLSAPVGALNCVVSGRRLLSNWALSEDTSHTSKEDQLVRIHQVERLAEFAGLEPVFLDMSEFLKSGAALSCMAMHLNRSSYDLASS</sequence>
<keyword evidence="2" id="KW-0378">Hydrolase</keyword>
<proteinExistence type="inferred from homology"/>
<organism evidence="5">
    <name type="scientific">Streptantibioticus silvisoli</name>
    <dbReference type="NCBI Taxonomy" id="2705255"/>
    <lineage>
        <taxon>Bacteria</taxon>
        <taxon>Bacillati</taxon>
        <taxon>Actinomycetota</taxon>
        <taxon>Actinomycetes</taxon>
        <taxon>Kitasatosporales</taxon>
        <taxon>Streptomycetaceae</taxon>
        <taxon>Streptantibioticus</taxon>
    </lineage>
</organism>
<dbReference type="InterPro" id="IPR033199">
    <property type="entry name" value="DDAH-like"/>
</dbReference>
<evidence type="ECO:0000313" key="5">
    <source>
        <dbReference type="EMBL" id="MDI5970710.1"/>
    </source>
</evidence>
<dbReference type="PANTHER" id="PTHR12737">
    <property type="entry name" value="DIMETHYLARGININE DIMETHYLAMINOHYDROLASE"/>
    <property type="match status" value="1"/>
</dbReference>
<comment type="similarity">
    <text evidence="1">Belongs to the DDAH family.</text>
</comment>
<dbReference type="GO" id="GO:0006525">
    <property type="term" value="P:arginine metabolic process"/>
    <property type="evidence" value="ECO:0007669"/>
    <property type="project" value="TreeGrafter"/>
</dbReference>
<keyword evidence="6" id="KW-1185">Reference proteome</keyword>
<dbReference type="GO" id="GO:0000052">
    <property type="term" value="P:citrulline metabolic process"/>
    <property type="evidence" value="ECO:0007669"/>
    <property type="project" value="TreeGrafter"/>
</dbReference>
<gene>
    <name evidence="4" type="ORF">POF43_006060</name>
    <name evidence="5" type="ORF">POF50_015415</name>
</gene>
<dbReference type="GO" id="GO:0045429">
    <property type="term" value="P:positive regulation of nitric oxide biosynthetic process"/>
    <property type="evidence" value="ECO:0007669"/>
    <property type="project" value="TreeGrafter"/>
</dbReference>
<comment type="caution">
    <text evidence="5">The sequence shown here is derived from an EMBL/GenBank/DDBJ whole genome shotgun (WGS) entry which is preliminary data.</text>
</comment>
<dbReference type="Proteomes" id="UP001156398">
    <property type="component" value="Unassembled WGS sequence"/>
</dbReference>
<dbReference type="AlphaFoldDB" id="A0AA90KGK8"/>
<dbReference type="RefSeq" id="WP_271312609.1">
    <property type="nucleotide sequence ID" value="NZ_JAAGKO020000005.1"/>
</dbReference>
<feature type="active site" description="Nucleophile" evidence="3">
    <location>
        <position position="266"/>
    </location>
</feature>
<dbReference type="PANTHER" id="PTHR12737:SF9">
    <property type="entry name" value="DIMETHYLARGININASE"/>
    <property type="match status" value="1"/>
</dbReference>
<evidence type="ECO:0000256" key="3">
    <source>
        <dbReference type="PIRSR" id="PIRSR633199-1"/>
    </source>
</evidence>
<feature type="active site" description="Proton donor" evidence="3">
    <location>
        <position position="158"/>
    </location>
</feature>
<dbReference type="GO" id="GO:0016597">
    <property type="term" value="F:amino acid binding"/>
    <property type="evidence" value="ECO:0007669"/>
    <property type="project" value="TreeGrafter"/>
</dbReference>
<accession>A0AA90KGK8</accession>
<name>A0AA90KGK8_9ACTN</name>
<dbReference type="EMBL" id="JABXJJ020000017">
    <property type="protein sequence ID" value="MDI5970710.1"/>
    <property type="molecule type" value="Genomic_DNA"/>
</dbReference>
<dbReference type="EMBL" id="JAAGKO020000005">
    <property type="protein sequence ID" value="MDI5962281.1"/>
    <property type="molecule type" value="Genomic_DNA"/>
</dbReference>
<evidence type="ECO:0000256" key="1">
    <source>
        <dbReference type="ARBA" id="ARBA00008532"/>
    </source>
</evidence>
<protein>
    <submittedName>
        <fullName evidence="5">Arginine deiminase-related protein</fullName>
    </submittedName>
</protein>
<evidence type="ECO:0000313" key="4">
    <source>
        <dbReference type="EMBL" id="MDI5962281.1"/>
    </source>
</evidence>